<comment type="subcellular location">
    <subcellularLocation>
        <location evidence="3">Endoplasmic reticulum membrane</location>
        <topology evidence="3">Peripheral membrane protein</topology>
    </subcellularLocation>
    <subcellularLocation>
        <location evidence="2">Microsome membrane</location>
        <topology evidence="2">Peripheral membrane protein</topology>
    </subcellularLocation>
</comment>
<keyword evidence="11 14" id="KW-0503">Monooxygenase</keyword>
<evidence type="ECO:0000256" key="12">
    <source>
        <dbReference type="ARBA" id="ARBA00023136"/>
    </source>
</evidence>
<accession>A0AAT9UV99</accession>
<keyword evidence="15" id="KW-1133">Transmembrane helix</keyword>
<evidence type="ECO:0000256" key="10">
    <source>
        <dbReference type="ARBA" id="ARBA00023004"/>
    </source>
</evidence>
<evidence type="ECO:0000256" key="6">
    <source>
        <dbReference type="ARBA" id="ARBA00022723"/>
    </source>
</evidence>
<evidence type="ECO:0000256" key="11">
    <source>
        <dbReference type="ARBA" id="ARBA00023033"/>
    </source>
</evidence>
<protein>
    <submittedName>
        <fullName evidence="16">Cytochrome P450 6PU1</fullName>
    </submittedName>
</protein>
<proteinExistence type="evidence at transcript level"/>
<dbReference type="PANTHER" id="PTHR24292">
    <property type="entry name" value="CYTOCHROME P450"/>
    <property type="match status" value="1"/>
</dbReference>
<dbReference type="InterPro" id="IPR002401">
    <property type="entry name" value="Cyt_P450_E_grp-I"/>
</dbReference>
<dbReference type="GO" id="GO:0020037">
    <property type="term" value="F:heme binding"/>
    <property type="evidence" value="ECO:0007669"/>
    <property type="project" value="InterPro"/>
</dbReference>
<evidence type="ECO:0000256" key="2">
    <source>
        <dbReference type="ARBA" id="ARBA00004174"/>
    </source>
</evidence>
<reference evidence="16" key="1">
    <citation type="submission" date="2023-06" db="EMBL/GenBank/DDBJ databases">
        <title>Identification of Cytochrome P450s in Maconellicoccus hirsutus.</title>
        <authorList>
            <person name="Selvamani S.B."/>
            <person name="Negi N."/>
            <person name="Nagarjuna Reddy K.V."/>
            <person name="Ramasamy G.G."/>
        </authorList>
    </citation>
    <scope>NUCLEOTIDE SEQUENCE</scope>
</reference>
<dbReference type="PRINTS" id="PR00385">
    <property type="entry name" value="P450"/>
</dbReference>
<evidence type="ECO:0000256" key="8">
    <source>
        <dbReference type="ARBA" id="ARBA00022848"/>
    </source>
</evidence>
<dbReference type="PANTHER" id="PTHR24292:SF54">
    <property type="entry name" value="CYP9F3-RELATED"/>
    <property type="match status" value="1"/>
</dbReference>
<keyword evidence="9 14" id="KW-0560">Oxidoreductase</keyword>
<comment type="cofactor">
    <cofactor evidence="1 13">
        <name>heme</name>
        <dbReference type="ChEBI" id="CHEBI:30413"/>
    </cofactor>
</comment>
<organism evidence="16">
    <name type="scientific">Maconellicoccus hirsutus</name>
    <name type="common">Pink hibiscus mealybug</name>
    <dbReference type="NCBI Taxonomy" id="177089"/>
    <lineage>
        <taxon>Eukaryota</taxon>
        <taxon>Metazoa</taxon>
        <taxon>Ecdysozoa</taxon>
        <taxon>Arthropoda</taxon>
        <taxon>Hexapoda</taxon>
        <taxon>Insecta</taxon>
        <taxon>Pterygota</taxon>
        <taxon>Neoptera</taxon>
        <taxon>Paraneoptera</taxon>
        <taxon>Hemiptera</taxon>
        <taxon>Sternorrhyncha</taxon>
        <taxon>Coccoidea</taxon>
        <taxon>Pseudococcidae</taxon>
        <taxon>Maconellicoccus</taxon>
    </lineage>
</organism>
<evidence type="ECO:0000256" key="13">
    <source>
        <dbReference type="PIRSR" id="PIRSR602401-1"/>
    </source>
</evidence>
<dbReference type="InterPro" id="IPR001128">
    <property type="entry name" value="Cyt_P450"/>
</dbReference>
<dbReference type="EMBL" id="OR117164">
    <property type="protein sequence ID" value="WIM41604.1"/>
    <property type="molecule type" value="mRNA"/>
</dbReference>
<dbReference type="InterPro" id="IPR050476">
    <property type="entry name" value="Insect_CytP450_Detox"/>
</dbReference>
<keyword evidence="5 13" id="KW-0349">Heme</keyword>
<evidence type="ECO:0000256" key="1">
    <source>
        <dbReference type="ARBA" id="ARBA00001971"/>
    </source>
</evidence>
<dbReference type="SUPFAM" id="SSF48264">
    <property type="entry name" value="Cytochrome P450"/>
    <property type="match status" value="1"/>
</dbReference>
<comment type="similarity">
    <text evidence="4 14">Belongs to the cytochrome P450 family.</text>
</comment>
<feature type="transmembrane region" description="Helical" evidence="15">
    <location>
        <begin position="6"/>
        <end position="24"/>
    </location>
</feature>
<keyword evidence="7" id="KW-0256">Endoplasmic reticulum</keyword>
<dbReference type="FunFam" id="1.10.630.10:FF:000042">
    <property type="entry name" value="Cytochrome P450"/>
    <property type="match status" value="1"/>
</dbReference>
<sequence>MDLFSVTLIILTAITVLAYLYYLLKKQFDYWKVLNVPYLETPSYIFGQAKRCATGELSLAESHLQIYRDLAPHKYGGIFLFQNPSLIVRDPELVKHVLAKDFTNFYDRGSYFAKPYEPLTRHLFNLTGEEWKTIRTKLTPTFSGGKLKLMFAYVKECVDELITVIDELHDEEIEMKDLMARYTVDVISSCAFGLKTNSLRHPDAEFKKMGTQALSPTTWTRIKDTLTAISPKLVYFLKIRTFDTQVTEFFNRIVRQTVEYREKNNITRNDFLHLVTQLKKKDETDSLKNNSDGIILNEKSVELTLDLVTAQCFVIFLGGFETSSSALSFTLFELSRNPRVQQELQQDVDRVFDKYHDQITYESLQETTYADMVINETLRKYPAIPFLIRICTTDYKIPESSTVIKRGTWTFIPIYGLHHDPAYFSHPDDFYPEHFTEEAIKSRPHFTFLPFGEGPRICIGWRFGLMQVKLALVSLIRNYSFSLSPNMKLPMTFVKHTVLTHSENGILIVCKKRNTLLIN</sequence>
<dbReference type="PRINTS" id="PR00463">
    <property type="entry name" value="EP450I"/>
</dbReference>
<dbReference type="InterPro" id="IPR017972">
    <property type="entry name" value="Cyt_P450_CS"/>
</dbReference>
<evidence type="ECO:0000256" key="7">
    <source>
        <dbReference type="ARBA" id="ARBA00022824"/>
    </source>
</evidence>
<evidence type="ECO:0000256" key="15">
    <source>
        <dbReference type="SAM" id="Phobius"/>
    </source>
</evidence>
<dbReference type="GO" id="GO:0016705">
    <property type="term" value="F:oxidoreductase activity, acting on paired donors, with incorporation or reduction of molecular oxygen"/>
    <property type="evidence" value="ECO:0007669"/>
    <property type="project" value="InterPro"/>
</dbReference>
<evidence type="ECO:0000256" key="5">
    <source>
        <dbReference type="ARBA" id="ARBA00022617"/>
    </source>
</evidence>
<evidence type="ECO:0000256" key="9">
    <source>
        <dbReference type="ARBA" id="ARBA00023002"/>
    </source>
</evidence>
<dbReference type="InterPro" id="IPR036396">
    <property type="entry name" value="Cyt_P450_sf"/>
</dbReference>
<dbReference type="GO" id="GO:0005506">
    <property type="term" value="F:iron ion binding"/>
    <property type="evidence" value="ECO:0007669"/>
    <property type="project" value="InterPro"/>
</dbReference>
<feature type="binding site" description="axial binding residue" evidence="13">
    <location>
        <position position="458"/>
    </location>
    <ligand>
        <name>heme</name>
        <dbReference type="ChEBI" id="CHEBI:30413"/>
    </ligand>
    <ligandPart>
        <name>Fe</name>
        <dbReference type="ChEBI" id="CHEBI:18248"/>
    </ligandPart>
</feature>
<keyword evidence="15" id="KW-0812">Transmembrane</keyword>
<evidence type="ECO:0000313" key="16">
    <source>
        <dbReference type="EMBL" id="WIM41604.1"/>
    </source>
</evidence>
<evidence type="ECO:0000256" key="14">
    <source>
        <dbReference type="RuleBase" id="RU000461"/>
    </source>
</evidence>
<keyword evidence="6 13" id="KW-0479">Metal-binding</keyword>
<dbReference type="GO" id="GO:0004497">
    <property type="term" value="F:monooxygenase activity"/>
    <property type="evidence" value="ECO:0007669"/>
    <property type="project" value="UniProtKB-KW"/>
</dbReference>
<dbReference type="CDD" id="cd11056">
    <property type="entry name" value="CYP6-like"/>
    <property type="match status" value="1"/>
</dbReference>
<keyword evidence="8" id="KW-0492">Microsome</keyword>
<dbReference type="AlphaFoldDB" id="A0AAT9UV99"/>
<dbReference type="Gene3D" id="1.10.630.10">
    <property type="entry name" value="Cytochrome P450"/>
    <property type="match status" value="1"/>
</dbReference>
<evidence type="ECO:0000256" key="3">
    <source>
        <dbReference type="ARBA" id="ARBA00004406"/>
    </source>
</evidence>
<name>A0AAT9UV99_MACHI</name>
<dbReference type="PROSITE" id="PS00086">
    <property type="entry name" value="CYTOCHROME_P450"/>
    <property type="match status" value="1"/>
</dbReference>
<evidence type="ECO:0000256" key="4">
    <source>
        <dbReference type="ARBA" id="ARBA00010617"/>
    </source>
</evidence>
<dbReference type="GO" id="GO:0005789">
    <property type="term" value="C:endoplasmic reticulum membrane"/>
    <property type="evidence" value="ECO:0007669"/>
    <property type="project" value="UniProtKB-SubCell"/>
</dbReference>
<keyword evidence="12 15" id="KW-0472">Membrane</keyword>
<dbReference type="Pfam" id="PF00067">
    <property type="entry name" value="p450"/>
    <property type="match status" value="1"/>
</dbReference>
<keyword evidence="10 13" id="KW-0408">Iron</keyword>